<protein>
    <recommendedName>
        <fullName evidence="2">Transcriptional regulator AbiEi antitoxin N-terminal domain-containing protein</fullName>
    </recommendedName>
</protein>
<dbReference type="InterPro" id="IPR021561">
    <property type="entry name" value="AbiEi_3"/>
</dbReference>
<dbReference type="Pfam" id="PF17194">
    <property type="entry name" value="AbiEi_3_N"/>
    <property type="match status" value="1"/>
</dbReference>
<feature type="compositionally biased region" description="Basic and acidic residues" evidence="1">
    <location>
        <begin position="238"/>
        <end position="248"/>
    </location>
</feature>
<keyword evidence="4" id="KW-1185">Reference proteome</keyword>
<dbReference type="KEGG" id="pvac:HC248_01437"/>
<accession>A0A6H2H8E6</accession>
<evidence type="ECO:0000259" key="2">
    <source>
        <dbReference type="Pfam" id="PF17194"/>
    </source>
</evidence>
<reference evidence="3 4" key="1">
    <citation type="submission" date="2020-04" db="EMBL/GenBank/DDBJ databases">
        <title>Complete genome of a Psychrophilic, Marine, Gas Vacuolate Bacterium Polaromonas vacuolata KCTC 22033T.</title>
        <authorList>
            <person name="Hwang K."/>
            <person name="Kim K.M."/>
        </authorList>
    </citation>
    <scope>NUCLEOTIDE SEQUENCE [LARGE SCALE GENOMIC DNA]</scope>
    <source>
        <strain evidence="3 4">KCTC 22033</strain>
    </source>
</reference>
<dbReference type="InterPro" id="IPR033455">
    <property type="entry name" value="AbiEi_3_N"/>
</dbReference>
<name>A0A6H2H8E6_9BURK</name>
<evidence type="ECO:0000313" key="3">
    <source>
        <dbReference type="EMBL" id="QJC56151.1"/>
    </source>
</evidence>
<proteinExistence type="predicted"/>
<dbReference type="Pfam" id="PF11459">
    <property type="entry name" value="AbiEi_3"/>
    <property type="match status" value="1"/>
</dbReference>
<sequence>MGTSQSLLFRQVLIDLPRGTPMTTATLSKHGIQAKQAARLAATGWLQRLGHGVYLLPGDKLDRDASLAALAQLSPGMHVGAKTALAWWGVRHNLGIGPAMTLWGEKPMTLPAWFVTSFPARYQVTHLFDAAMPADLGLATVPAGRSDVLVSTPERAMLELLSDVGKQQGLEEARNLLEAIRTPRMPVLEQLFSHLTRIKVVRLAADLAEDLDLPWMGMALRHSQRLGGGSRWVSSTKTGDRLDLRRPK</sequence>
<dbReference type="AlphaFoldDB" id="A0A6H2H8E6"/>
<organism evidence="3 4">
    <name type="scientific">Polaromonas vacuolata</name>
    <dbReference type="NCBI Taxonomy" id="37448"/>
    <lineage>
        <taxon>Bacteria</taxon>
        <taxon>Pseudomonadati</taxon>
        <taxon>Pseudomonadota</taxon>
        <taxon>Betaproteobacteria</taxon>
        <taxon>Burkholderiales</taxon>
        <taxon>Comamonadaceae</taxon>
        <taxon>Polaromonas</taxon>
    </lineage>
</organism>
<feature type="region of interest" description="Disordered" evidence="1">
    <location>
        <begin position="228"/>
        <end position="248"/>
    </location>
</feature>
<dbReference type="Proteomes" id="UP000502041">
    <property type="component" value="Chromosome"/>
</dbReference>
<dbReference type="EMBL" id="CP051461">
    <property type="protein sequence ID" value="QJC56151.1"/>
    <property type="molecule type" value="Genomic_DNA"/>
</dbReference>
<evidence type="ECO:0000313" key="4">
    <source>
        <dbReference type="Proteomes" id="UP000502041"/>
    </source>
</evidence>
<feature type="domain" description="Transcriptional regulator AbiEi antitoxin N-terminal" evidence="2">
    <location>
        <begin position="11"/>
        <end position="94"/>
    </location>
</feature>
<evidence type="ECO:0000256" key="1">
    <source>
        <dbReference type="SAM" id="MobiDB-lite"/>
    </source>
</evidence>
<dbReference type="RefSeq" id="WP_168921900.1">
    <property type="nucleotide sequence ID" value="NZ_CP051461.1"/>
</dbReference>
<gene>
    <name evidence="3" type="ORF">HC248_01437</name>
</gene>